<gene>
    <name evidence="2" type="ORF">Pmani_026371</name>
</gene>
<organism evidence="2 3">
    <name type="scientific">Petrolisthes manimaculis</name>
    <dbReference type="NCBI Taxonomy" id="1843537"/>
    <lineage>
        <taxon>Eukaryota</taxon>
        <taxon>Metazoa</taxon>
        <taxon>Ecdysozoa</taxon>
        <taxon>Arthropoda</taxon>
        <taxon>Crustacea</taxon>
        <taxon>Multicrustacea</taxon>
        <taxon>Malacostraca</taxon>
        <taxon>Eumalacostraca</taxon>
        <taxon>Eucarida</taxon>
        <taxon>Decapoda</taxon>
        <taxon>Pleocyemata</taxon>
        <taxon>Anomura</taxon>
        <taxon>Galatheoidea</taxon>
        <taxon>Porcellanidae</taxon>
        <taxon>Petrolisthes</taxon>
    </lineage>
</organism>
<feature type="region of interest" description="Disordered" evidence="1">
    <location>
        <begin position="56"/>
        <end position="122"/>
    </location>
</feature>
<feature type="compositionally biased region" description="Polar residues" evidence="1">
    <location>
        <begin position="56"/>
        <end position="70"/>
    </location>
</feature>
<evidence type="ECO:0000256" key="1">
    <source>
        <dbReference type="SAM" id="MobiDB-lite"/>
    </source>
</evidence>
<reference evidence="2" key="1">
    <citation type="submission" date="2023-11" db="EMBL/GenBank/DDBJ databases">
        <title>Genome assemblies of two species of porcelain crab, Petrolisthes cinctipes and Petrolisthes manimaculis (Anomura: Porcellanidae).</title>
        <authorList>
            <person name="Angst P."/>
        </authorList>
    </citation>
    <scope>NUCLEOTIDE SEQUENCE</scope>
    <source>
        <strain evidence="2">PB745_02</strain>
        <tissue evidence="2">Gill</tissue>
    </source>
</reference>
<proteinExistence type="predicted"/>
<protein>
    <submittedName>
        <fullName evidence="2">Uncharacterized protein</fullName>
    </submittedName>
</protein>
<keyword evidence="3" id="KW-1185">Reference proteome</keyword>
<sequence length="181" mass="20361">MCVKLGLDVSWRNPVLGTSLAIIWQRTVSTDRTTIDPNTSLDSEMEVENIALTRISTPPSATGTPSQALSSLDHDVRDRIRETSREKKKRRHRDSSSSSSSLRKKSLFSIPRASREEVSSLPTQFQELVLSLPGMLSRMIESRLPGENNIPFQASSPHSDLHVIGEERERLQDLEEPPSQW</sequence>
<dbReference type="AlphaFoldDB" id="A0AAE1TWS8"/>
<comment type="caution">
    <text evidence="2">The sequence shown here is derived from an EMBL/GenBank/DDBJ whole genome shotgun (WGS) entry which is preliminary data.</text>
</comment>
<dbReference type="Proteomes" id="UP001292094">
    <property type="component" value="Unassembled WGS sequence"/>
</dbReference>
<dbReference type="EMBL" id="JAWZYT010002861">
    <property type="protein sequence ID" value="KAK4301593.1"/>
    <property type="molecule type" value="Genomic_DNA"/>
</dbReference>
<evidence type="ECO:0000313" key="3">
    <source>
        <dbReference type="Proteomes" id="UP001292094"/>
    </source>
</evidence>
<feature type="compositionally biased region" description="Basic and acidic residues" evidence="1">
    <location>
        <begin position="72"/>
        <end position="85"/>
    </location>
</feature>
<accession>A0AAE1TWS8</accession>
<name>A0AAE1TWS8_9EUCA</name>
<evidence type="ECO:0000313" key="2">
    <source>
        <dbReference type="EMBL" id="KAK4301593.1"/>
    </source>
</evidence>